<evidence type="ECO:0000313" key="9">
    <source>
        <dbReference type="Proteomes" id="UP000058114"/>
    </source>
</evidence>
<dbReference type="GO" id="GO:0044781">
    <property type="term" value="P:bacterial-type flagellum organization"/>
    <property type="evidence" value="ECO:0007669"/>
    <property type="project" value="UniProtKB-UniRule"/>
</dbReference>
<dbReference type="InterPro" id="IPR022781">
    <property type="entry name" value="Flagellar_biosynth_FliO"/>
</dbReference>
<gene>
    <name evidence="8" type="ORF">WL1483_203</name>
</gene>
<dbReference type="AlphaFoldDB" id="A0A0S2SD37"/>
<keyword evidence="8" id="KW-0969">Cilium</keyword>
<keyword evidence="3 7" id="KW-1133">Transmembrane helix</keyword>
<dbReference type="Proteomes" id="UP000058114">
    <property type="component" value="Chromosome"/>
</dbReference>
<protein>
    <recommendedName>
        <fullName evidence="7">Flagellar protein</fullName>
    </recommendedName>
</protein>
<dbReference type="PANTHER" id="PTHR38766:SF1">
    <property type="entry name" value="FLAGELLAR PROTEIN FLIO"/>
    <property type="match status" value="1"/>
</dbReference>
<dbReference type="EMBL" id="CP013067">
    <property type="protein sequence ID" value="ALP39622.1"/>
    <property type="molecule type" value="Genomic_DNA"/>
</dbReference>
<evidence type="ECO:0000256" key="5">
    <source>
        <dbReference type="ARBA" id="ARBA00023143"/>
    </source>
</evidence>
<dbReference type="InterPro" id="IPR052205">
    <property type="entry name" value="FliO/MopB"/>
</dbReference>
<evidence type="ECO:0000256" key="4">
    <source>
        <dbReference type="ARBA" id="ARBA00023136"/>
    </source>
</evidence>
<comment type="subcellular location">
    <subcellularLocation>
        <location evidence="7">Cell membrane</location>
    </subcellularLocation>
    <subcellularLocation>
        <location evidence="7">Bacterial flagellum basal body</location>
    </subcellularLocation>
</comment>
<dbReference type="NCBIfam" id="TIGR03500">
    <property type="entry name" value="FliO_TIGR"/>
    <property type="match status" value="1"/>
</dbReference>
<reference evidence="8 9" key="2">
    <citation type="journal article" date="2016" name="Genome Announc.">
        <title>Complete Genome Sequence of the Highly Virulent Aeromonas schubertii Strain WL1483, Isolated from Diseased Snakehead Fish (Channa argus) in China.</title>
        <authorList>
            <person name="Liu L."/>
            <person name="Li N."/>
            <person name="Zhang D."/>
            <person name="Fu X."/>
            <person name="Shi C."/>
            <person name="Lin Q."/>
            <person name="Hao G."/>
        </authorList>
    </citation>
    <scope>NUCLEOTIDE SEQUENCE [LARGE SCALE GENOMIC DNA]</scope>
    <source>
        <strain evidence="8 9">WL1483</strain>
    </source>
</reference>
<evidence type="ECO:0000256" key="3">
    <source>
        <dbReference type="ARBA" id="ARBA00022989"/>
    </source>
</evidence>
<dbReference type="PANTHER" id="PTHR38766">
    <property type="entry name" value="FLAGELLAR PROTEIN FLIO"/>
    <property type="match status" value="1"/>
</dbReference>
<sequence length="123" mass="13554">MMRYLWLLLPLPLWAEPTGASTPNMTSWLLSSLLVIGLIVVLGALLKKSRLSQSLNGGQMKVVATLPLGVKEKLMVVRVGEQQYLLGVTPAQVSFLSRLETPLDETQPFAQQLGKLMKKDDHA</sequence>
<evidence type="ECO:0000256" key="1">
    <source>
        <dbReference type="ARBA" id="ARBA00022475"/>
    </source>
</evidence>
<dbReference type="KEGG" id="asr:WL1483_203"/>
<keyword evidence="2 7" id="KW-0812">Transmembrane</keyword>
<dbReference type="RefSeq" id="WP_050667125.1">
    <property type="nucleotide sequence ID" value="NZ_CDDB01000068.1"/>
</dbReference>
<dbReference type="GO" id="GO:0005886">
    <property type="term" value="C:plasma membrane"/>
    <property type="evidence" value="ECO:0007669"/>
    <property type="project" value="UniProtKB-SubCell"/>
</dbReference>
<keyword evidence="1 7" id="KW-1003">Cell membrane</keyword>
<reference evidence="9" key="1">
    <citation type="submission" date="2015-10" db="EMBL/GenBank/DDBJ databases">
        <title>Complete Genome Sequence of Aeromonas schubertii strain WL1483.</title>
        <authorList>
            <person name="Liu L."/>
        </authorList>
    </citation>
    <scope>NUCLEOTIDE SEQUENCE [LARGE SCALE GENOMIC DNA]</scope>
    <source>
        <strain evidence="9">WL1483</strain>
    </source>
</reference>
<dbReference type="PATRIC" id="fig|652.5.peg.1433"/>
<evidence type="ECO:0000256" key="2">
    <source>
        <dbReference type="ARBA" id="ARBA00022692"/>
    </source>
</evidence>
<proteinExistence type="inferred from homology"/>
<feature type="transmembrane region" description="Helical" evidence="7">
    <location>
        <begin position="25"/>
        <end position="46"/>
    </location>
</feature>
<keyword evidence="8" id="KW-0966">Cell projection</keyword>
<evidence type="ECO:0000256" key="6">
    <source>
        <dbReference type="ARBA" id="ARBA00037937"/>
    </source>
</evidence>
<dbReference type="Pfam" id="PF04347">
    <property type="entry name" value="FliO"/>
    <property type="match status" value="1"/>
</dbReference>
<evidence type="ECO:0000256" key="7">
    <source>
        <dbReference type="RuleBase" id="RU362064"/>
    </source>
</evidence>
<evidence type="ECO:0000313" key="8">
    <source>
        <dbReference type="EMBL" id="ALP39622.1"/>
    </source>
</evidence>
<comment type="similarity">
    <text evidence="6 7">Belongs to the FliO/MopB family.</text>
</comment>
<dbReference type="STRING" id="652.WL1483_203"/>
<keyword evidence="8" id="KW-0282">Flagellum</keyword>
<organism evidence="8 9">
    <name type="scientific">Aeromonas schubertii</name>
    <dbReference type="NCBI Taxonomy" id="652"/>
    <lineage>
        <taxon>Bacteria</taxon>
        <taxon>Pseudomonadati</taxon>
        <taxon>Pseudomonadota</taxon>
        <taxon>Gammaproteobacteria</taxon>
        <taxon>Aeromonadales</taxon>
        <taxon>Aeromonadaceae</taxon>
        <taxon>Aeromonas</taxon>
    </lineage>
</organism>
<accession>A0A0S2SD37</accession>
<keyword evidence="4 7" id="KW-0472">Membrane</keyword>
<dbReference type="GO" id="GO:0009425">
    <property type="term" value="C:bacterial-type flagellum basal body"/>
    <property type="evidence" value="ECO:0007669"/>
    <property type="project" value="UniProtKB-SubCell"/>
</dbReference>
<keyword evidence="5 7" id="KW-0975">Bacterial flagellum</keyword>
<dbReference type="OrthoDB" id="9342590at2"/>
<name>A0A0S2SD37_9GAMM</name>